<name>A0ABN7W466_GIGMA</name>
<organism evidence="1 2">
    <name type="scientific">Gigaspora margarita</name>
    <dbReference type="NCBI Taxonomy" id="4874"/>
    <lineage>
        <taxon>Eukaryota</taxon>
        <taxon>Fungi</taxon>
        <taxon>Fungi incertae sedis</taxon>
        <taxon>Mucoromycota</taxon>
        <taxon>Glomeromycotina</taxon>
        <taxon>Glomeromycetes</taxon>
        <taxon>Diversisporales</taxon>
        <taxon>Gigasporaceae</taxon>
        <taxon>Gigaspora</taxon>
    </lineage>
</organism>
<proteinExistence type="predicted"/>
<evidence type="ECO:0000313" key="2">
    <source>
        <dbReference type="Proteomes" id="UP000789901"/>
    </source>
</evidence>
<protein>
    <submittedName>
        <fullName evidence="1">39029_t:CDS:1</fullName>
    </submittedName>
</protein>
<reference evidence="1 2" key="1">
    <citation type="submission" date="2021-06" db="EMBL/GenBank/DDBJ databases">
        <authorList>
            <person name="Kallberg Y."/>
            <person name="Tangrot J."/>
            <person name="Rosling A."/>
        </authorList>
    </citation>
    <scope>NUCLEOTIDE SEQUENCE [LARGE SCALE GENOMIC DNA]</scope>
    <source>
        <strain evidence="1 2">120-4 pot B 10/14</strain>
    </source>
</reference>
<evidence type="ECO:0000313" key="1">
    <source>
        <dbReference type="EMBL" id="CAG8815936.1"/>
    </source>
</evidence>
<accession>A0ABN7W466</accession>
<sequence length="71" mass="8555">MINEKGKKILSAIMNEIDKKREQKAEFWVKISGSSKEKTRNIQSIWILQNLNIKFRYKSLTWPNRLKEMLM</sequence>
<comment type="caution">
    <text evidence="1">The sequence shown here is derived from an EMBL/GenBank/DDBJ whole genome shotgun (WGS) entry which is preliminary data.</text>
</comment>
<gene>
    <name evidence="1" type="ORF">GMARGA_LOCUS26414</name>
</gene>
<feature type="non-terminal residue" evidence="1">
    <location>
        <position position="71"/>
    </location>
</feature>
<dbReference type="EMBL" id="CAJVQB010030701">
    <property type="protein sequence ID" value="CAG8815936.1"/>
    <property type="molecule type" value="Genomic_DNA"/>
</dbReference>
<keyword evidence="2" id="KW-1185">Reference proteome</keyword>
<dbReference type="Proteomes" id="UP000789901">
    <property type="component" value="Unassembled WGS sequence"/>
</dbReference>